<reference evidence="2" key="1">
    <citation type="submission" date="2023-03" db="UniProtKB">
        <authorList>
            <consortium name="EnsemblPlants"/>
        </authorList>
    </citation>
    <scope>IDENTIFICATION</scope>
</reference>
<accession>A0A9I9EHK4</accession>
<feature type="compositionally biased region" description="Polar residues" evidence="1">
    <location>
        <begin position="14"/>
        <end position="28"/>
    </location>
</feature>
<dbReference type="AlphaFoldDB" id="A0A9I9EHK4"/>
<evidence type="ECO:0000256" key="1">
    <source>
        <dbReference type="SAM" id="MobiDB-lite"/>
    </source>
</evidence>
<evidence type="ECO:0000313" key="2">
    <source>
        <dbReference type="EnsemblPlants" id="MELO3C033509.2.1"/>
    </source>
</evidence>
<dbReference type="EnsemblPlants" id="MELO3C033509.2.1">
    <property type="protein sequence ID" value="MELO3C033509.2.1"/>
    <property type="gene ID" value="MELO3C033509.2"/>
</dbReference>
<feature type="region of interest" description="Disordered" evidence="1">
    <location>
        <begin position="1"/>
        <end position="28"/>
    </location>
</feature>
<dbReference type="Gramene" id="MELO3C033509.2.1">
    <property type="protein sequence ID" value="MELO3C033509.2.1"/>
    <property type="gene ID" value="MELO3C033509.2"/>
</dbReference>
<sequence length="52" mass="5559">MFLEFTEVLDNPVGGSSSVGDNLESNAGNSISAYRRGYSATLWGRDMQDSVG</sequence>
<proteinExistence type="predicted"/>
<name>A0A9I9EHK4_CUCME</name>
<protein>
    <submittedName>
        <fullName evidence="2">Uncharacterized protein</fullName>
    </submittedName>
</protein>
<organism evidence="2">
    <name type="scientific">Cucumis melo</name>
    <name type="common">Muskmelon</name>
    <dbReference type="NCBI Taxonomy" id="3656"/>
    <lineage>
        <taxon>Eukaryota</taxon>
        <taxon>Viridiplantae</taxon>
        <taxon>Streptophyta</taxon>
        <taxon>Embryophyta</taxon>
        <taxon>Tracheophyta</taxon>
        <taxon>Spermatophyta</taxon>
        <taxon>Magnoliopsida</taxon>
        <taxon>eudicotyledons</taxon>
        <taxon>Gunneridae</taxon>
        <taxon>Pentapetalae</taxon>
        <taxon>rosids</taxon>
        <taxon>fabids</taxon>
        <taxon>Cucurbitales</taxon>
        <taxon>Cucurbitaceae</taxon>
        <taxon>Benincaseae</taxon>
        <taxon>Cucumis</taxon>
    </lineage>
</organism>